<keyword evidence="3" id="KW-1185">Reference proteome</keyword>
<dbReference type="RefSeq" id="WP_165870378.1">
    <property type="nucleotide sequence ID" value="NZ_JBHRSN010000005.1"/>
</dbReference>
<evidence type="ECO:0008006" key="4">
    <source>
        <dbReference type="Google" id="ProtNLM"/>
    </source>
</evidence>
<evidence type="ECO:0000313" key="2">
    <source>
        <dbReference type="EMBL" id="RPJ68406.1"/>
    </source>
</evidence>
<sequence>MKRFFVCLVYWVSIQTMAQQTQNIWLIDVSKAQGDAILASVKVSDNASYSNQPHFVDGKNILLYTQSFTQGEADQTDAMAYDIEAGNTVNLTQSATSEYSPTPYKDGFSTILVDSAGKQWLWAFDEKGESIGKLSHAEPVGYHVWLNDTEALAFILGQPHTLQRLNLGGSDTVIDENIGASLWAVPQSDKFSYSKQDQGQTLLMAFSPETGDKTQLTVMPAETVYYAWLPDGSAVAGKGSSVLRWSPNSAQKEWQIWLDLSEQCGEISRLHTRDLDDRIQVAVVCTDI</sequence>
<name>A0A3N5Y5K8_9ALTE</name>
<dbReference type="Proteomes" id="UP000275281">
    <property type="component" value="Unassembled WGS sequence"/>
</dbReference>
<dbReference type="AlphaFoldDB" id="A0A3N5Y5K8"/>
<comment type="caution">
    <text evidence="2">The sequence shown here is derived from an EMBL/GenBank/DDBJ whole genome shotgun (WGS) entry which is preliminary data.</text>
</comment>
<organism evidence="2 3">
    <name type="scientific">Alteromonas sediminis</name>
    <dbReference type="NCBI Taxonomy" id="2259342"/>
    <lineage>
        <taxon>Bacteria</taxon>
        <taxon>Pseudomonadati</taxon>
        <taxon>Pseudomonadota</taxon>
        <taxon>Gammaproteobacteria</taxon>
        <taxon>Alteromonadales</taxon>
        <taxon>Alteromonadaceae</taxon>
        <taxon>Alteromonas/Salinimonas group</taxon>
        <taxon>Alteromonas</taxon>
    </lineage>
</organism>
<evidence type="ECO:0000256" key="1">
    <source>
        <dbReference type="SAM" id="SignalP"/>
    </source>
</evidence>
<dbReference type="InterPro" id="IPR011042">
    <property type="entry name" value="6-blade_b-propeller_TolB-like"/>
</dbReference>
<dbReference type="EMBL" id="RPOK01000001">
    <property type="protein sequence ID" value="RPJ68406.1"/>
    <property type="molecule type" value="Genomic_DNA"/>
</dbReference>
<protein>
    <recommendedName>
        <fullName evidence="4">WD40 repeat domain-containing protein</fullName>
    </recommendedName>
</protein>
<feature type="signal peptide" evidence="1">
    <location>
        <begin position="1"/>
        <end position="18"/>
    </location>
</feature>
<dbReference type="Gene3D" id="2.120.10.30">
    <property type="entry name" value="TolB, C-terminal domain"/>
    <property type="match status" value="1"/>
</dbReference>
<feature type="chain" id="PRO_5018097641" description="WD40 repeat domain-containing protein" evidence="1">
    <location>
        <begin position="19"/>
        <end position="288"/>
    </location>
</feature>
<accession>A0A3N5Y5K8</accession>
<keyword evidence="1" id="KW-0732">Signal</keyword>
<reference evidence="2 3" key="1">
    <citation type="submission" date="2018-11" db="EMBL/GenBank/DDBJ databases">
        <authorList>
            <person name="Ye M.-Q."/>
            <person name="Du Z.-J."/>
        </authorList>
    </citation>
    <scope>NUCLEOTIDE SEQUENCE [LARGE SCALE GENOMIC DNA]</scope>
    <source>
        <strain evidence="2 3">U0105</strain>
    </source>
</reference>
<dbReference type="SUPFAM" id="SSF69304">
    <property type="entry name" value="Tricorn protease N-terminal domain"/>
    <property type="match status" value="1"/>
</dbReference>
<gene>
    <name evidence="2" type="ORF">DRW07_03075</name>
</gene>
<evidence type="ECO:0000313" key="3">
    <source>
        <dbReference type="Proteomes" id="UP000275281"/>
    </source>
</evidence>
<proteinExistence type="predicted"/>